<name>T0ZIR4_9ZZZZ</name>
<dbReference type="AlphaFoldDB" id="T0ZIR4"/>
<reference evidence="2" key="2">
    <citation type="journal article" date="2014" name="ISME J.">
        <title>Microbial stratification in low pH oxic and suboxic macroscopic growths along an acid mine drainage.</title>
        <authorList>
            <person name="Mendez-Garcia C."/>
            <person name="Mesa V."/>
            <person name="Sprenger R.R."/>
            <person name="Richter M."/>
            <person name="Diez M.S."/>
            <person name="Solano J."/>
            <person name="Bargiela R."/>
            <person name="Golyshina O.V."/>
            <person name="Manteca A."/>
            <person name="Ramos J.L."/>
            <person name="Gallego J.R."/>
            <person name="Llorente I."/>
            <person name="Martins Dos Santos V.A."/>
            <person name="Jensen O.N."/>
            <person name="Pelaez A.I."/>
            <person name="Sanchez J."/>
            <person name="Ferrer M."/>
        </authorList>
    </citation>
    <scope>NUCLEOTIDE SEQUENCE</scope>
</reference>
<dbReference type="Gene3D" id="3.40.109.10">
    <property type="entry name" value="NADH Oxidase"/>
    <property type="match status" value="1"/>
</dbReference>
<dbReference type="InterPro" id="IPR000415">
    <property type="entry name" value="Nitroreductase-like"/>
</dbReference>
<proteinExistence type="predicted"/>
<feature type="non-terminal residue" evidence="2">
    <location>
        <position position="1"/>
    </location>
</feature>
<evidence type="ECO:0000256" key="1">
    <source>
        <dbReference type="SAM" id="MobiDB-lite"/>
    </source>
</evidence>
<dbReference type="GO" id="GO:0016491">
    <property type="term" value="F:oxidoreductase activity"/>
    <property type="evidence" value="ECO:0007669"/>
    <property type="project" value="InterPro"/>
</dbReference>
<evidence type="ECO:0000313" key="2">
    <source>
        <dbReference type="EMBL" id="EQD29735.1"/>
    </source>
</evidence>
<dbReference type="EMBL" id="AUZY01012466">
    <property type="protein sequence ID" value="EQD29735.1"/>
    <property type="molecule type" value="Genomic_DNA"/>
</dbReference>
<dbReference type="SUPFAM" id="SSF55469">
    <property type="entry name" value="FMN-dependent nitroreductase-like"/>
    <property type="match status" value="1"/>
</dbReference>
<feature type="non-terminal residue" evidence="2">
    <location>
        <position position="246"/>
    </location>
</feature>
<sequence>SIVSYRTPESLPDEHPTFDVRFEEDPAITPDVLLPFLMTRCTNRRPLGTRPLSPDERREIETASAPPECRFPPHRIVWLESGSEKRAMASIAQRAGRLRLTIPEAWEVHREVIEWSARFSADRIPDQALGLPYLVLPLMRRVMASWPRISFFNHFPGATLLPRIGLDILPALRSSAHFILMAPSPPESVEDYLASGRALCRFWLATTRQGLQFQPEMAPLIFGSYVRRRIAFSKRPGAMEEAGRIA</sequence>
<gene>
    <name evidence="2" type="ORF">B1B_18617</name>
</gene>
<reference evidence="2" key="1">
    <citation type="submission" date="2013-08" db="EMBL/GenBank/DDBJ databases">
        <authorList>
            <person name="Mendez C."/>
            <person name="Richter M."/>
            <person name="Ferrer M."/>
            <person name="Sanchez J."/>
        </authorList>
    </citation>
    <scope>NUCLEOTIDE SEQUENCE</scope>
</reference>
<feature type="region of interest" description="Disordered" evidence="1">
    <location>
        <begin position="45"/>
        <end position="65"/>
    </location>
</feature>
<organism evidence="2">
    <name type="scientific">mine drainage metagenome</name>
    <dbReference type="NCBI Taxonomy" id="410659"/>
    <lineage>
        <taxon>unclassified sequences</taxon>
        <taxon>metagenomes</taxon>
        <taxon>ecological metagenomes</taxon>
    </lineage>
</organism>
<comment type="caution">
    <text evidence="2">The sequence shown here is derived from an EMBL/GenBank/DDBJ whole genome shotgun (WGS) entry which is preliminary data.</text>
</comment>
<accession>T0ZIR4</accession>
<protein>
    <submittedName>
        <fullName evidence="2">Molybdopterin/thiamine biosynthesis family protein</fullName>
    </submittedName>
</protein>